<dbReference type="InterPro" id="IPR000843">
    <property type="entry name" value="HTH_LacI"/>
</dbReference>
<feature type="domain" description="HTH lacI-type" evidence="4">
    <location>
        <begin position="6"/>
        <end position="60"/>
    </location>
</feature>
<dbReference type="Proteomes" id="UP001139559">
    <property type="component" value="Unassembled WGS sequence"/>
</dbReference>
<evidence type="ECO:0000256" key="2">
    <source>
        <dbReference type="ARBA" id="ARBA00023125"/>
    </source>
</evidence>
<proteinExistence type="predicted"/>
<accession>A0A9X1XP34</accession>
<dbReference type="PROSITE" id="PS00356">
    <property type="entry name" value="HTH_LACI_1"/>
    <property type="match status" value="1"/>
</dbReference>
<keyword evidence="3" id="KW-0804">Transcription</keyword>
<dbReference type="Pfam" id="PF00532">
    <property type="entry name" value="Peripla_BP_1"/>
    <property type="match status" value="1"/>
</dbReference>
<evidence type="ECO:0000259" key="4">
    <source>
        <dbReference type="PROSITE" id="PS50932"/>
    </source>
</evidence>
<evidence type="ECO:0000256" key="1">
    <source>
        <dbReference type="ARBA" id="ARBA00023015"/>
    </source>
</evidence>
<keyword evidence="1" id="KW-0805">Transcription regulation</keyword>
<sequence>MRKKKATVYDVATRANVSVSTVSRYLNRTSFIVKEKVDAIEKAMVEVNFTPKTTQSSAQTKRNMTIGIISPAFDSPFISQILGGVSSEAAHTSYRLELEASNWDPNREKKLIKQLIEQKVDGIILLVPTIEIKQIEKLVGDTPVLFIARDGNGIYPSLLIDNQMGGYIATNHLIQLGHTDIVFVTGTMGSLDGAERFVGYKQSLENAGIEFNSNLVIDGAYESQKAFDSMSELIEQGASFSAVFCANDTSAYGVIQALHQKGIKVPEDVSVIGFDDLSTSQFFIPRLTTIKQPLQCLGQISIKYMLDLISSNTPEYTVPPVTLIERDSCREM</sequence>
<dbReference type="Gene3D" id="1.10.260.40">
    <property type="entry name" value="lambda repressor-like DNA-binding domains"/>
    <property type="match status" value="1"/>
</dbReference>
<organism evidence="5 6">
    <name type="scientific">Vibrio amylolyticus</name>
    <dbReference type="NCBI Taxonomy" id="2847292"/>
    <lineage>
        <taxon>Bacteria</taxon>
        <taxon>Pseudomonadati</taxon>
        <taxon>Pseudomonadota</taxon>
        <taxon>Gammaproteobacteria</taxon>
        <taxon>Vibrionales</taxon>
        <taxon>Vibrionaceae</taxon>
        <taxon>Vibrio</taxon>
    </lineage>
</organism>
<dbReference type="GO" id="GO:0000976">
    <property type="term" value="F:transcription cis-regulatory region binding"/>
    <property type="evidence" value="ECO:0007669"/>
    <property type="project" value="TreeGrafter"/>
</dbReference>
<dbReference type="PANTHER" id="PTHR30146:SF109">
    <property type="entry name" value="HTH-TYPE TRANSCRIPTIONAL REGULATOR GALS"/>
    <property type="match status" value="1"/>
</dbReference>
<evidence type="ECO:0000313" key="5">
    <source>
        <dbReference type="EMBL" id="MCK6262959.1"/>
    </source>
</evidence>
<reference evidence="5" key="1">
    <citation type="submission" date="2021-11" db="EMBL/GenBank/DDBJ databases">
        <title>Vibrio ZSDE26 sp. nov. and Vibrio ZSDZ34 sp. nov., isolated from coastal seawater in Qingdao.</title>
        <authorList>
            <person name="Zhang P."/>
        </authorList>
    </citation>
    <scope>NUCLEOTIDE SEQUENCE</scope>
    <source>
        <strain evidence="5">ZSDE26</strain>
    </source>
</reference>
<dbReference type="SMART" id="SM00354">
    <property type="entry name" value="HTH_LACI"/>
    <property type="match status" value="1"/>
</dbReference>
<dbReference type="InterPro" id="IPR001761">
    <property type="entry name" value="Peripla_BP/Lac1_sug-bd_dom"/>
</dbReference>
<evidence type="ECO:0000313" key="6">
    <source>
        <dbReference type="Proteomes" id="UP001139559"/>
    </source>
</evidence>
<dbReference type="EMBL" id="JAJHVV010000003">
    <property type="protein sequence ID" value="MCK6262959.1"/>
    <property type="molecule type" value="Genomic_DNA"/>
</dbReference>
<evidence type="ECO:0000256" key="3">
    <source>
        <dbReference type="ARBA" id="ARBA00023163"/>
    </source>
</evidence>
<dbReference type="GO" id="GO:0003700">
    <property type="term" value="F:DNA-binding transcription factor activity"/>
    <property type="evidence" value="ECO:0007669"/>
    <property type="project" value="TreeGrafter"/>
</dbReference>
<keyword evidence="6" id="KW-1185">Reference proteome</keyword>
<dbReference type="Pfam" id="PF00356">
    <property type="entry name" value="LacI"/>
    <property type="match status" value="1"/>
</dbReference>
<name>A0A9X1XP34_9VIBR</name>
<protein>
    <submittedName>
        <fullName evidence="5">Substrate-binding domain-containing protein</fullName>
    </submittedName>
</protein>
<dbReference type="InterPro" id="IPR010982">
    <property type="entry name" value="Lambda_DNA-bd_dom_sf"/>
</dbReference>
<dbReference type="SUPFAM" id="SSF47413">
    <property type="entry name" value="lambda repressor-like DNA-binding domains"/>
    <property type="match status" value="1"/>
</dbReference>
<dbReference type="InterPro" id="IPR028082">
    <property type="entry name" value="Peripla_BP_I"/>
</dbReference>
<dbReference type="PROSITE" id="PS50932">
    <property type="entry name" value="HTH_LACI_2"/>
    <property type="match status" value="1"/>
</dbReference>
<dbReference type="PANTHER" id="PTHR30146">
    <property type="entry name" value="LACI-RELATED TRANSCRIPTIONAL REPRESSOR"/>
    <property type="match status" value="1"/>
</dbReference>
<dbReference type="SUPFAM" id="SSF53822">
    <property type="entry name" value="Periplasmic binding protein-like I"/>
    <property type="match status" value="1"/>
</dbReference>
<dbReference type="CDD" id="cd01392">
    <property type="entry name" value="HTH_LacI"/>
    <property type="match status" value="1"/>
</dbReference>
<dbReference type="AlphaFoldDB" id="A0A9X1XP34"/>
<gene>
    <name evidence="5" type="ORF">KP803_06660</name>
</gene>
<comment type="caution">
    <text evidence="5">The sequence shown here is derived from an EMBL/GenBank/DDBJ whole genome shotgun (WGS) entry which is preliminary data.</text>
</comment>
<dbReference type="Gene3D" id="3.40.50.2300">
    <property type="match status" value="2"/>
</dbReference>
<keyword evidence="2" id="KW-0238">DNA-binding</keyword>
<dbReference type="RefSeq" id="WP_248008066.1">
    <property type="nucleotide sequence ID" value="NZ_JAJHVV010000003.1"/>
</dbReference>